<dbReference type="Proteomes" id="UP000054859">
    <property type="component" value="Unassembled WGS sequence"/>
</dbReference>
<evidence type="ECO:0000313" key="4">
    <source>
        <dbReference type="Proteomes" id="UP000054859"/>
    </source>
</evidence>
<comment type="pathway">
    <text evidence="1">Cofactor biosynthesis; ubiquinone biosynthesis.</text>
</comment>
<keyword evidence="4" id="KW-1185">Reference proteome</keyword>
<dbReference type="NCBIfam" id="NF047835">
    <property type="entry name" value="UbiqAccUbiK"/>
    <property type="match status" value="1"/>
</dbReference>
<dbReference type="GO" id="GO:0005829">
    <property type="term" value="C:cytosol"/>
    <property type="evidence" value="ECO:0007669"/>
    <property type="project" value="TreeGrafter"/>
</dbReference>
<keyword evidence="1" id="KW-0831">Ubiquinone biosynthesis</keyword>
<comment type="subcellular location">
    <subcellularLocation>
        <location evidence="1">Cytoplasm</location>
    </subcellularLocation>
</comment>
<dbReference type="PANTHER" id="PTHR38040:SF1">
    <property type="entry name" value="UBIQUINONE BIOSYNTHESIS ACCESSORY FACTOR UBIK"/>
    <property type="match status" value="1"/>
</dbReference>
<geneLocation type="plasmid" evidence="3">
    <name>3</name>
</geneLocation>
<dbReference type="AlphaFoldDB" id="A0A0W0R639"/>
<evidence type="ECO:0000256" key="1">
    <source>
        <dbReference type="HAMAP-Rule" id="MF_02216"/>
    </source>
</evidence>
<organism evidence="2 4">
    <name type="scientific">Legionella adelaidensis</name>
    <dbReference type="NCBI Taxonomy" id="45056"/>
    <lineage>
        <taxon>Bacteria</taxon>
        <taxon>Pseudomonadati</taxon>
        <taxon>Pseudomonadota</taxon>
        <taxon>Gammaproteobacteria</taxon>
        <taxon>Legionellales</taxon>
        <taxon>Legionellaceae</taxon>
        <taxon>Legionella</taxon>
    </lineage>
</organism>
<dbReference type="EMBL" id="LR134412">
    <property type="protein sequence ID" value="VEH81179.1"/>
    <property type="molecule type" value="Genomic_DNA"/>
</dbReference>
<dbReference type="UniPathway" id="UPA00232"/>
<dbReference type="RefSeq" id="WP_058462217.1">
    <property type="nucleotide sequence ID" value="NZ_CAAAHS010000007.1"/>
</dbReference>
<comment type="similarity">
    <text evidence="1">Belongs to the UbiK family.</text>
</comment>
<name>A0A0W0R639_9GAMM</name>
<keyword evidence="3" id="KW-0614">Plasmid</keyword>
<dbReference type="GO" id="GO:0006744">
    <property type="term" value="P:ubiquinone biosynthetic process"/>
    <property type="evidence" value="ECO:0007669"/>
    <property type="project" value="UniProtKB-UniRule"/>
</dbReference>
<reference evidence="3 5" key="2">
    <citation type="submission" date="2018-12" db="EMBL/GenBank/DDBJ databases">
        <authorList>
            <consortium name="Pathogen Informatics"/>
        </authorList>
    </citation>
    <scope>NUCLEOTIDE SEQUENCE [LARGE SCALE GENOMIC DNA]</scope>
    <source>
        <strain evidence="3 5">NCTC12735</strain>
        <plasmid evidence="5">3</plasmid>
    </source>
</reference>
<dbReference type="PANTHER" id="PTHR38040">
    <property type="entry name" value="UBIQUINONE BIOSYNTHESIS ACCESSORY FACTOR UBIK"/>
    <property type="match status" value="1"/>
</dbReference>
<accession>A0A0W0R639</accession>
<sequence length="91" mass="10762">MIDQKQLEELAKKLYSSLPASLQNFEKEIQQKFKEILQTTFARLDLITREEFDIQTKVLARTREKVEMLETQIKTLINDHEKVAPNQSKKN</sequence>
<dbReference type="PATRIC" id="fig|45056.6.peg.1250"/>
<dbReference type="InterPro" id="IPR007475">
    <property type="entry name" value="UbiK"/>
</dbReference>
<dbReference type="EMBL" id="LNKA01000001">
    <property type="protein sequence ID" value="KTC66550.1"/>
    <property type="molecule type" value="Genomic_DNA"/>
</dbReference>
<dbReference type="HAMAP" id="MF_02216">
    <property type="entry name" value="UbiK"/>
    <property type="match status" value="1"/>
</dbReference>
<proteinExistence type="inferred from homology"/>
<keyword evidence="1" id="KW-0963">Cytoplasm</keyword>
<dbReference type="STRING" id="45056.Lade_1208"/>
<reference evidence="2 4" key="1">
    <citation type="submission" date="2015-11" db="EMBL/GenBank/DDBJ databases">
        <title>Identification of large and diverse effector repertoires of 38 Legionella species.</title>
        <authorList>
            <person name="Burstein D."/>
            <person name="Amaro F."/>
            <person name="Zusman T."/>
            <person name="Lifshitz Z."/>
            <person name="Cohen O."/>
            <person name="Gilbert J.A."/>
            <person name="Pupko T."/>
            <person name="Shuman H.A."/>
            <person name="Segal G."/>
        </authorList>
    </citation>
    <scope>NUCLEOTIDE SEQUENCE [LARGE SCALE GENOMIC DNA]</scope>
    <source>
        <strain evidence="2 4">1762-AUS-E</strain>
    </source>
</reference>
<evidence type="ECO:0000313" key="5">
    <source>
        <dbReference type="Proteomes" id="UP000281170"/>
    </source>
</evidence>
<evidence type="ECO:0000313" key="2">
    <source>
        <dbReference type="EMBL" id="KTC66550.1"/>
    </source>
</evidence>
<dbReference type="KEGG" id="ladl:NCTC12735_00038"/>
<dbReference type="Pfam" id="PF04380">
    <property type="entry name" value="BMFP"/>
    <property type="match status" value="1"/>
</dbReference>
<dbReference type="OrthoDB" id="5297354at2"/>
<protein>
    <recommendedName>
        <fullName evidence="1">Ubiquinone biosynthesis accessory factor UbiK</fullName>
    </recommendedName>
</protein>
<dbReference type="Proteomes" id="UP000281170">
    <property type="component" value="Plasmid 3"/>
</dbReference>
<gene>
    <name evidence="3" type="primary">yqiC</name>
    <name evidence="1" type="synonym">ubiK</name>
    <name evidence="2" type="ORF">Lade_1208</name>
    <name evidence="3" type="ORF">NCTC12735_00038</name>
</gene>
<evidence type="ECO:0000313" key="3">
    <source>
        <dbReference type="EMBL" id="VEH81179.1"/>
    </source>
</evidence>
<comment type="function">
    <text evidence="1">Required for efficient ubiquinone (coenzyme Q) biosynthesis. UbiK is probably an accessory factor of Ubi enzymes and facilitates ubiquinone biosynthesis by acting as an assembly factor, a targeting factor, or both.</text>
</comment>